<evidence type="ECO:0000313" key="1">
    <source>
        <dbReference type="EMBL" id="CRK24614.1"/>
    </source>
</evidence>
<dbReference type="EMBL" id="CVQI01016668">
    <property type="protein sequence ID" value="CRK24614.1"/>
    <property type="molecule type" value="Genomic_DNA"/>
</dbReference>
<reference evidence="2" key="1">
    <citation type="submission" date="2015-05" db="EMBL/GenBank/DDBJ databases">
        <authorList>
            <person name="Fogelqvist Johan"/>
        </authorList>
    </citation>
    <scope>NUCLEOTIDE SEQUENCE [LARGE SCALE GENOMIC DNA]</scope>
</reference>
<evidence type="ECO:0000313" key="2">
    <source>
        <dbReference type="Proteomes" id="UP000045706"/>
    </source>
</evidence>
<dbReference type="Proteomes" id="UP000045706">
    <property type="component" value="Unassembled WGS sequence"/>
</dbReference>
<organism evidence="1 2">
    <name type="scientific">Verticillium longisporum</name>
    <name type="common">Verticillium dahliae var. longisporum</name>
    <dbReference type="NCBI Taxonomy" id="100787"/>
    <lineage>
        <taxon>Eukaryota</taxon>
        <taxon>Fungi</taxon>
        <taxon>Dikarya</taxon>
        <taxon>Ascomycota</taxon>
        <taxon>Pezizomycotina</taxon>
        <taxon>Sordariomycetes</taxon>
        <taxon>Hypocreomycetidae</taxon>
        <taxon>Glomerellales</taxon>
        <taxon>Plectosphaerellaceae</taxon>
        <taxon>Verticillium</taxon>
    </lineage>
</organism>
<dbReference type="AlphaFoldDB" id="A0A0G4LRM1"/>
<protein>
    <submittedName>
        <fullName evidence="1">Uncharacterized protein</fullName>
    </submittedName>
</protein>
<gene>
    <name evidence="1" type="ORF">BN1723_003142</name>
</gene>
<name>A0A0G4LRM1_VERLO</name>
<accession>A0A0G4LRM1</accession>
<sequence length="163" mass="17585">MATSAPILCPRPDLRQENTGLGTIPAMIASTRSEPAPTLIAEAKDFVTNECLAGSTMYQSEPPSPLSPLTPLGQLVRPLRGQAHGHRQDHGTITMYRDPRTLYVLAAQTFFALEPDQMDLFTASAATRPGPVQPARSYKVGTRLVPNMRSPLALSNTKKSASD</sequence>
<proteinExistence type="predicted"/>